<evidence type="ECO:0000259" key="2">
    <source>
        <dbReference type="Pfam" id="PF12146"/>
    </source>
</evidence>
<name>K9UDD1_CHAP6</name>
<accession>K9UDD1</accession>
<dbReference type="GO" id="GO:0016746">
    <property type="term" value="F:acyltransferase activity"/>
    <property type="evidence" value="ECO:0007669"/>
    <property type="project" value="UniProtKB-KW"/>
</dbReference>
<dbReference type="STRING" id="1173020.Cha6605_0968"/>
<dbReference type="GO" id="GO:0016787">
    <property type="term" value="F:hydrolase activity"/>
    <property type="evidence" value="ECO:0007669"/>
    <property type="project" value="UniProtKB-KW"/>
</dbReference>
<dbReference type="eggNOG" id="COG2267">
    <property type="taxonomic scope" value="Bacteria"/>
</dbReference>
<reference evidence="3 4" key="1">
    <citation type="submission" date="2012-05" db="EMBL/GenBank/DDBJ databases">
        <title>Finished chromosome of genome of Chamaesiphon sp. PCC 6605.</title>
        <authorList>
            <consortium name="US DOE Joint Genome Institute"/>
            <person name="Gugger M."/>
            <person name="Coursin T."/>
            <person name="Rippka R."/>
            <person name="Tandeau De Marsac N."/>
            <person name="Huntemann M."/>
            <person name="Wei C.-L."/>
            <person name="Han J."/>
            <person name="Detter J.C."/>
            <person name="Han C."/>
            <person name="Tapia R."/>
            <person name="Chen A."/>
            <person name="Kyrpides N."/>
            <person name="Mavromatis K."/>
            <person name="Markowitz V."/>
            <person name="Szeto E."/>
            <person name="Ivanova N."/>
            <person name="Pagani I."/>
            <person name="Pati A."/>
            <person name="Goodwin L."/>
            <person name="Nordberg H.P."/>
            <person name="Cantor M.N."/>
            <person name="Hua S.X."/>
            <person name="Woyke T."/>
            <person name="Kerfeld C.A."/>
        </authorList>
    </citation>
    <scope>NUCLEOTIDE SEQUENCE [LARGE SCALE GENOMIC DNA]</scope>
    <source>
        <strain evidence="4">ATCC 27169 / PCC 6605</strain>
    </source>
</reference>
<gene>
    <name evidence="3" type="ORF">Cha6605_0968</name>
</gene>
<organism evidence="3 4">
    <name type="scientific">Chamaesiphon minutus (strain ATCC 27169 / PCC 6605)</name>
    <dbReference type="NCBI Taxonomy" id="1173020"/>
    <lineage>
        <taxon>Bacteria</taxon>
        <taxon>Bacillati</taxon>
        <taxon>Cyanobacteriota</taxon>
        <taxon>Cyanophyceae</taxon>
        <taxon>Gomontiellales</taxon>
        <taxon>Chamaesiphonaceae</taxon>
        <taxon>Chamaesiphon</taxon>
    </lineage>
</organism>
<dbReference type="SUPFAM" id="SSF53474">
    <property type="entry name" value="alpha/beta-Hydrolases"/>
    <property type="match status" value="1"/>
</dbReference>
<keyword evidence="1" id="KW-0472">Membrane</keyword>
<dbReference type="InterPro" id="IPR050471">
    <property type="entry name" value="AB_hydrolase"/>
</dbReference>
<dbReference type="Gene3D" id="3.40.50.1820">
    <property type="entry name" value="alpha/beta hydrolase"/>
    <property type="match status" value="1"/>
</dbReference>
<dbReference type="InterPro" id="IPR022742">
    <property type="entry name" value="Hydrolase_4"/>
</dbReference>
<dbReference type="PANTHER" id="PTHR43433:SF5">
    <property type="entry name" value="AB HYDROLASE-1 DOMAIN-CONTAINING PROTEIN"/>
    <property type="match status" value="1"/>
</dbReference>
<protein>
    <submittedName>
        <fullName evidence="3">Putative hydrolase or acyltransferase of alpha/beta superfamily</fullName>
    </submittedName>
</protein>
<keyword evidence="4" id="KW-1185">Reference proteome</keyword>
<dbReference type="InterPro" id="IPR029058">
    <property type="entry name" value="AB_hydrolase_fold"/>
</dbReference>
<dbReference type="EMBL" id="CP003600">
    <property type="protein sequence ID" value="AFY92219.1"/>
    <property type="molecule type" value="Genomic_DNA"/>
</dbReference>
<dbReference type="HOGENOM" id="CLU_049285_0_0_3"/>
<dbReference type="Proteomes" id="UP000010366">
    <property type="component" value="Chromosome"/>
</dbReference>
<feature type="transmembrane region" description="Helical" evidence="1">
    <location>
        <begin position="6"/>
        <end position="32"/>
    </location>
</feature>
<keyword evidence="1" id="KW-0812">Transmembrane</keyword>
<evidence type="ECO:0000256" key="1">
    <source>
        <dbReference type="SAM" id="Phobius"/>
    </source>
</evidence>
<keyword evidence="3" id="KW-0808">Transferase</keyword>
<keyword evidence="3" id="KW-0012">Acyltransferase</keyword>
<evidence type="ECO:0000313" key="3">
    <source>
        <dbReference type="EMBL" id="AFY92219.1"/>
    </source>
</evidence>
<dbReference type="PANTHER" id="PTHR43433">
    <property type="entry name" value="HYDROLASE, ALPHA/BETA FOLD FAMILY PROTEIN"/>
    <property type="match status" value="1"/>
</dbReference>
<dbReference type="AlphaFoldDB" id="K9UDD1"/>
<feature type="domain" description="Serine aminopeptidase S33" evidence="2">
    <location>
        <begin position="103"/>
        <end position="349"/>
    </location>
</feature>
<dbReference type="KEGG" id="cmp:Cha6605_0968"/>
<dbReference type="OrthoDB" id="252464at2"/>
<proteinExistence type="predicted"/>
<keyword evidence="3" id="KW-0378">Hydrolase</keyword>
<keyword evidence="1" id="KW-1133">Transmembrane helix</keyword>
<evidence type="ECO:0000313" key="4">
    <source>
        <dbReference type="Proteomes" id="UP000010366"/>
    </source>
</evidence>
<dbReference type="Pfam" id="PF12146">
    <property type="entry name" value="Hydrolase_4"/>
    <property type="match status" value="1"/>
</dbReference>
<sequence>MATIETAGLIVSIVVGIILGIIIILFGVLFAVSSGKVKPFLDEQGCVLAGSISEKIHVNINGVQQGMFVIGKNVGNPILLFVHGGTAMPEYFLTQNYPTGMDQYFTVCWWDRRNAGLSYSADAPPETWTLEQSIADTLAVTNYLRSRFHKDKIYMMAHSGGSLIGIQAAARAPELFYAYIGVGQMSYQLQSEILSYEYMVKRYKAIGNTSMVKQLEAAPPTMSVPFPAAYMKVRDTAMHDLGVGTTHDMKSVMTGVFLASWLFRQYTLGEKLALWRGKFASDKLLWDKMIATDLTQQIQKLDIPVYFFHGKSDYTVSYPLAKAYLDRLQAPIKGFYTFEHSAHSPMFEEPDRVRQIFQADVLVGKSNLCDACAQTTRSVENN</sequence>